<keyword evidence="2" id="KW-0808">Transferase</keyword>
<dbReference type="Pfam" id="PF13673">
    <property type="entry name" value="Acetyltransf_10"/>
    <property type="match status" value="1"/>
</dbReference>
<evidence type="ECO:0000313" key="3">
    <source>
        <dbReference type="Proteomes" id="UP000438120"/>
    </source>
</evidence>
<sequence length="147" mass="16448">MSAIQVKHFSELSPREVFCLSRIRDEVFVAEQKITVPELDDADLEAYHVFLLNDEATDALAAARFFLEDGKYLIGRVAVQKAARRQGLASRMMAAIEQYVKSHGLADAVYLHAQAQAIPFYLANGYETAGEPFMEAGITHQLMKKQL</sequence>
<dbReference type="OrthoDB" id="9796171at2"/>
<dbReference type="SUPFAM" id="SSF55729">
    <property type="entry name" value="Acyl-CoA N-acyltransferases (Nat)"/>
    <property type="match status" value="1"/>
</dbReference>
<protein>
    <submittedName>
        <fullName evidence="2">GNAT family N-acetyltransferase</fullName>
    </submittedName>
</protein>
<dbReference type="InterPro" id="IPR039143">
    <property type="entry name" value="GNPNAT1-like"/>
</dbReference>
<dbReference type="Proteomes" id="UP000438120">
    <property type="component" value="Unassembled WGS sequence"/>
</dbReference>
<accession>A0A6A8MG16</accession>
<dbReference type="InterPro" id="IPR016181">
    <property type="entry name" value="Acyl_CoA_acyltransferase"/>
</dbReference>
<dbReference type="PANTHER" id="PTHR13355:SF11">
    <property type="entry name" value="GLUCOSAMINE 6-PHOSPHATE N-ACETYLTRANSFERASE"/>
    <property type="match status" value="1"/>
</dbReference>
<dbReference type="CDD" id="cd04301">
    <property type="entry name" value="NAT_SF"/>
    <property type="match status" value="1"/>
</dbReference>
<reference evidence="2 3" key="1">
    <citation type="submission" date="2019-08" db="EMBL/GenBank/DDBJ databases">
        <title>In-depth cultivation of the pig gut microbiome towards novel bacterial diversity and tailored functional studies.</title>
        <authorList>
            <person name="Wylensek D."/>
            <person name="Hitch T.C.A."/>
            <person name="Clavel T."/>
        </authorList>
    </citation>
    <scope>NUCLEOTIDE SEQUENCE [LARGE SCALE GENOMIC DNA]</scope>
    <source>
        <strain evidence="2 3">Bifido-178-WT-2B</strain>
    </source>
</reference>
<comment type="caution">
    <text evidence="2">The sequence shown here is derived from an EMBL/GenBank/DDBJ whole genome shotgun (WGS) entry which is preliminary data.</text>
</comment>
<evidence type="ECO:0000259" key="1">
    <source>
        <dbReference type="PROSITE" id="PS51186"/>
    </source>
</evidence>
<evidence type="ECO:0000313" key="2">
    <source>
        <dbReference type="EMBL" id="MST87652.1"/>
    </source>
</evidence>
<dbReference type="Gene3D" id="3.40.630.30">
    <property type="match status" value="1"/>
</dbReference>
<dbReference type="PANTHER" id="PTHR13355">
    <property type="entry name" value="GLUCOSAMINE 6-PHOSPHATE N-ACETYLTRANSFERASE"/>
    <property type="match status" value="1"/>
</dbReference>
<organism evidence="2 3">
    <name type="scientific">Lactobacillus porci</name>
    <dbReference type="NCBI Taxonomy" id="2012477"/>
    <lineage>
        <taxon>Bacteria</taxon>
        <taxon>Bacillati</taxon>
        <taxon>Bacillota</taxon>
        <taxon>Bacilli</taxon>
        <taxon>Lactobacillales</taxon>
        <taxon>Lactobacillaceae</taxon>
        <taxon>Lactobacillus</taxon>
    </lineage>
</organism>
<proteinExistence type="predicted"/>
<dbReference type="InterPro" id="IPR000182">
    <property type="entry name" value="GNAT_dom"/>
</dbReference>
<dbReference type="RefSeq" id="WP_154549257.1">
    <property type="nucleotide sequence ID" value="NZ_VUMX01000026.1"/>
</dbReference>
<keyword evidence="3" id="KW-1185">Reference proteome</keyword>
<dbReference type="AlphaFoldDB" id="A0A6A8MG16"/>
<gene>
    <name evidence="2" type="ORF">FYJ62_08480</name>
</gene>
<dbReference type="PROSITE" id="PS51186">
    <property type="entry name" value="GNAT"/>
    <property type="match status" value="1"/>
</dbReference>
<name>A0A6A8MG16_9LACO</name>
<feature type="domain" description="N-acetyltransferase" evidence="1">
    <location>
        <begin position="7"/>
        <end position="147"/>
    </location>
</feature>
<dbReference type="GO" id="GO:0004343">
    <property type="term" value="F:glucosamine 6-phosphate N-acetyltransferase activity"/>
    <property type="evidence" value="ECO:0007669"/>
    <property type="project" value="TreeGrafter"/>
</dbReference>
<dbReference type="EMBL" id="VUMX01000026">
    <property type="protein sequence ID" value="MST87652.1"/>
    <property type="molecule type" value="Genomic_DNA"/>
</dbReference>